<keyword evidence="6 7" id="KW-0472">Membrane</keyword>
<comment type="caution">
    <text evidence="9">The sequence shown here is derived from an EMBL/GenBank/DDBJ whole genome shotgun (WGS) entry which is preliminary data.</text>
</comment>
<name>A0A9X1XUX4_9BACL</name>
<proteinExistence type="predicted"/>
<organism evidence="9 10">
    <name type="scientific">Paenibacillus mellifer</name>
    <dbReference type="NCBI Taxonomy" id="2937794"/>
    <lineage>
        <taxon>Bacteria</taxon>
        <taxon>Bacillati</taxon>
        <taxon>Bacillota</taxon>
        <taxon>Bacilli</taxon>
        <taxon>Bacillales</taxon>
        <taxon>Paenibacillaceae</taxon>
        <taxon>Paenibacillus</taxon>
    </lineage>
</organism>
<evidence type="ECO:0000256" key="3">
    <source>
        <dbReference type="ARBA" id="ARBA00022553"/>
    </source>
</evidence>
<dbReference type="Gene3D" id="3.30.565.10">
    <property type="entry name" value="Histidine kinase-like ATPase, C-terminal domain"/>
    <property type="match status" value="1"/>
</dbReference>
<keyword evidence="7" id="KW-1133">Transmembrane helix</keyword>
<dbReference type="InterPro" id="IPR003594">
    <property type="entry name" value="HATPase_dom"/>
</dbReference>
<evidence type="ECO:0000256" key="2">
    <source>
        <dbReference type="ARBA" id="ARBA00022475"/>
    </source>
</evidence>
<evidence type="ECO:0000313" key="9">
    <source>
        <dbReference type="EMBL" id="MCK8485789.1"/>
    </source>
</evidence>
<evidence type="ECO:0000259" key="8">
    <source>
        <dbReference type="PROSITE" id="PS50885"/>
    </source>
</evidence>
<keyword evidence="10" id="KW-1185">Reference proteome</keyword>
<evidence type="ECO:0000256" key="1">
    <source>
        <dbReference type="ARBA" id="ARBA00004651"/>
    </source>
</evidence>
<accession>A0A9X1XUX4</accession>
<dbReference type="InterPro" id="IPR010559">
    <property type="entry name" value="Sig_transdc_His_kin_internal"/>
</dbReference>
<dbReference type="PANTHER" id="PTHR34220">
    <property type="entry name" value="SENSOR HISTIDINE KINASE YPDA"/>
    <property type="match status" value="1"/>
</dbReference>
<keyword evidence="7" id="KW-0812">Transmembrane</keyword>
<keyword evidence="5 9" id="KW-0418">Kinase</keyword>
<evidence type="ECO:0000256" key="4">
    <source>
        <dbReference type="ARBA" id="ARBA00022679"/>
    </source>
</evidence>
<keyword evidence="4" id="KW-0808">Transferase</keyword>
<dbReference type="Proteomes" id="UP001139534">
    <property type="component" value="Unassembled WGS sequence"/>
</dbReference>
<dbReference type="InterPro" id="IPR050640">
    <property type="entry name" value="Bact_2-comp_sensor_kinase"/>
</dbReference>
<reference evidence="9" key="1">
    <citation type="submission" date="2022-04" db="EMBL/GenBank/DDBJ databases">
        <authorList>
            <person name="Seo M.-J."/>
        </authorList>
    </citation>
    <scope>NUCLEOTIDE SEQUENCE</scope>
    <source>
        <strain evidence="9">MBLB2552</strain>
    </source>
</reference>
<dbReference type="InterPro" id="IPR036890">
    <property type="entry name" value="HATPase_C_sf"/>
</dbReference>
<evidence type="ECO:0000256" key="5">
    <source>
        <dbReference type="ARBA" id="ARBA00022777"/>
    </source>
</evidence>
<dbReference type="Pfam" id="PF00672">
    <property type="entry name" value="HAMP"/>
    <property type="match status" value="1"/>
</dbReference>
<dbReference type="Pfam" id="PF06580">
    <property type="entry name" value="His_kinase"/>
    <property type="match status" value="1"/>
</dbReference>
<gene>
    <name evidence="9" type="ORF">M0651_01210</name>
</gene>
<dbReference type="Pfam" id="PF02518">
    <property type="entry name" value="HATPase_c"/>
    <property type="match status" value="1"/>
</dbReference>
<dbReference type="GO" id="GO:0005886">
    <property type="term" value="C:plasma membrane"/>
    <property type="evidence" value="ECO:0007669"/>
    <property type="project" value="UniProtKB-SubCell"/>
</dbReference>
<evidence type="ECO:0000256" key="6">
    <source>
        <dbReference type="ARBA" id="ARBA00023136"/>
    </source>
</evidence>
<evidence type="ECO:0000313" key="10">
    <source>
        <dbReference type="Proteomes" id="UP001139534"/>
    </source>
</evidence>
<dbReference type="Gene3D" id="6.10.340.10">
    <property type="match status" value="1"/>
</dbReference>
<keyword evidence="2" id="KW-1003">Cell membrane</keyword>
<dbReference type="GO" id="GO:0000155">
    <property type="term" value="F:phosphorelay sensor kinase activity"/>
    <property type="evidence" value="ECO:0007669"/>
    <property type="project" value="InterPro"/>
</dbReference>
<feature type="transmembrane region" description="Helical" evidence="7">
    <location>
        <begin position="15"/>
        <end position="35"/>
    </location>
</feature>
<evidence type="ECO:0000256" key="7">
    <source>
        <dbReference type="SAM" id="Phobius"/>
    </source>
</evidence>
<dbReference type="PANTHER" id="PTHR34220:SF7">
    <property type="entry name" value="SENSOR HISTIDINE KINASE YPDA"/>
    <property type="match status" value="1"/>
</dbReference>
<dbReference type="RefSeq" id="WP_248550031.1">
    <property type="nucleotide sequence ID" value="NZ_JALPRK010000001.1"/>
</dbReference>
<dbReference type="CDD" id="cd06225">
    <property type="entry name" value="HAMP"/>
    <property type="match status" value="1"/>
</dbReference>
<keyword evidence="3" id="KW-0597">Phosphoprotein</keyword>
<dbReference type="InterPro" id="IPR003660">
    <property type="entry name" value="HAMP_dom"/>
</dbReference>
<dbReference type="SUPFAM" id="SSF55874">
    <property type="entry name" value="ATPase domain of HSP90 chaperone/DNA topoisomerase II/histidine kinase"/>
    <property type="match status" value="1"/>
</dbReference>
<feature type="transmembrane region" description="Helical" evidence="7">
    <location>
        <begin position="296"/>
        <end position="319"/>
    </location>
</feature>
<dbReference type="AlphaFoldDB" id="A0A9X1XUX4"/>
<sequence length="592" mass="66469">MIDTSARKATIKSRIILIMTLFALLIAGMLSFFSYELISYFQRKTTIQATEFNLQLVSHIIDQDLNNLTALALASSTNSPTNNLIQDYFVSPNASPKDGLNVFSSMQEDFRVNRSNSYVRRLIITDSQAKFIQVDNSGSASVPLSIHNINQLPGLSANAKEAWERVIQDPFSRSSGIPIVLPIYGDRAARIGTVYLLANTSVITDKLKGYGLPEGSELLVTLGSQKYRIEGDKVQPLSSPYTLFPYEKNEATGALTQLAWMEQDGKRRISVSYPVKEGVLLSQTLDEKQFAPQLNAWLLLMIGVSLLVIALSGFITLYLTRTISLPVEKLRKRIDKIAQGNFLIDRNIEWNSELGDVGRGINRLSHDILTLMDSRVADEKQKQELEYRMLQSQISPHFLYNTLNSIKWMATLQNATGIAEMTTSLSRLLRSIAKDHRKLVPLREELSLMDDYFLIQKYRYGNTITMEQKLEDEELLSGLIPRFTLQPLVENAIFHGIEPKGRGEITVTVAKSGVNDIRITIEDNGVGMNEAQIASILSQQEPGSKGLFENVGLRSVHDRLRLTFGERYGLSIESELGQYTSMNLLLPYRKMG</sequence>
<protein>
    <submittedName>
        <fullName evidence="9">Sensor histidine kinase</fullName>
    </submittedName>
</protein>
<dbReference type="PROSITE" id="PS50885">
    <property type="entry name" value="HAMP"/>
    <property type="match status" value="1"/>
</dbReference>
<feature type="domain" description="HAMP" evidence="8">
    <location>
        <begin position="321"/>
        <end position="373"/>
    </location>
</feature>
<comment type="subcellular location">
    <subcellularLocation>
        <location evidence="1">Cell membrane</location>
        <topology evidence="1">Multi-pass membrane protein</topology>
    </subcellularLocation>
</comment>
<dbReference type="EMBL" id="JALPRK010000001">
    <property type="protein sequence ID" value="MCK8485789.1"/>
    <property type="molecule type" value="Genomic_DNA"/>
</dbReference>